<reference evidence="2 3" key="1">
    <citation type="submission" date="2019-03" db="EMBL/GenBank/DDBJ databases">
        <title>Flavobacterium AR-3-4 sp. nov. isolated from arctic soil.</title>
        <authorList>
            <person name="Chaudhary D.K."/>
        </authorList>
    </citation>
    <scope>NUCLEOTIDE SEQUENCE [LARGE SCALE GENOMIC DNA]</scope>
    <source>
        <strain evidence="2 3">AR-3-4</strain>
    </source>
</reference>
<dbReference type="AlphaFoldDB" id="A0A4R5C1T9"/>
<protein>
    <recommendedName>
        <fullName evidence="1">SusE outer membrane protein domain-containing protein</fullName>
    </recommendedName>
</protein>
<dbReference type="CDD" id="cd12956">
    <property type="entry name" value="CBM_SusE-F_like"/>
    <property type="match status" value="1"/>
</dbReference>
<dbReference type="InterPro" id="IPR025970">
    <property type="entry name" value="SusE"/>
</dbReference>
<dbReference type="Proteomes" id="UP000295479">
    <property type="component" value="Unassembled WGS sequence"/>
</dbReference>
<proteinExistence type="predicted"/>
<evidence type="ECO:0000313" key="3">
    <source>
        <dbReference type="Proteomes" id="UP000295479"/>
    </source>
</evidence>
<evidence type="ECO:0000313" key="2">
    <source>
        <dbReference type="EMBL" id="TDD93551.1"/>
    </source>
</evidence>
<name>A0A4R5C1T9_9FLAO</name>
<organism evidence="2 3">
    <name type="scientific">Flavobacterium cellulosilyticum</name>
    <dbReference type="NCBI Taxonomy" id="2541731"/>
    <lineage>
        <taxon>Bacteria</taxon>
        <taxon>Pseudomonadati</taxon>
        <taxon>Bacteroidota</taxon>
        <taxon>Flavobacteriia</taxon>
        <taxon>Flavobacteriales</taxon>
        <taxon>Flavobacteriaceae</taxon>
        <taxon>Flavobacterium</taxon>
    </lineage>
</organism>
<gene>
    <name evidence="2" type="ORF">E0F76_18935</name>
</gene>
<dbReference type="RefSeq" id="WP_132010023.1">
    <property type="nucleotide sequence ID" value="NZ_SMFK01000026.1"/>
</dbReference>
<evidence type="ECO:0000259" key="1">
    <source>
        <dbReference type="Pfam" id="PF14292"/>
    </source>
</evidence>
<dbReference type="CDD" id="cd12967">
    <property type="entry name" value="CBM_SusE-F_like_u1"/>
    <property type="match status" value="1"/>
</dbReference>
<dbReference type="PROSITE" id="PS51257">
    <property type="entry name" value="PROKAR_LIPOPROTEIN"/>
    <property type="match status" value="1"/>
</dbReference>
<comment type="caution">
    <text evidence="2">The sequence shown here is derived from an EMBL/GenBank/DDBJ whole genome shotgun (WGS) entry which is preliminary data.</text>
</comment>
<dbReference type="EMBL" id="SMFK01000026">
    <property type="protein sequence ID" value="TDD93551.1"/>
    <property type="molecule type" value="Genomic_DNA"/>
</dbReference>
<keyword evidence="3" id="KW-1185">Reference proteome</keyword>
<accession>A0A4R5C1T9</accession>
<dbReference type="Gene3D" id="2.60.40.3620">
    <property type="match status" value="2"/>
</dbReference>
<dbReference type="Pfam" id="PF14292">
    <property type="entry name" value="SusE"/>
    <property type="match status" value="1"/>
</dbReference>
<feature type="domain" description="SusE outer membrane protein" evidence="1">
    <location>
        <begin position="34"/>
        <end position="134"/>
    </location>
</feature>
<sequence>MKKYINKFFLLGSIIIFGASCENDAILTSLKAVDFSTEIEASAKTLVLTEINANQNMELISWPAVVFPIKAPVTYTIQFDLIGNTSGGTAWINSKRIEVGEDALSKSFLGKDLNKIAIDLGLKPNVVGILAVRVEATLDRKIYSNSITLTITPYEKSVVFGAIYMPGSYQGWGIDTAAELSAIESGVYLGYVTIPTGSGLGFKLNTARNWDQFYGADKDGNLKSMSDTDLVMPGVGTYQIKANLNTFKWNAVPYSWGVVGDATSGSWDNSTPMTFDHVLKLWKITIVLKSGNVKFRLNNNWTINYGPKNAGSGIVNLDDPAAHYIGEAGTYDITLKINDIDTSNGYPKTATYTVTKK</sequence>
<dbReference type="OrthoDB" id="975117at2"/>